<keyword evidence="2" id="KW-1185">Reference proteome</keyword>
<dbReference type="EMBL" id="JACCFW010000001">
    <property type="protein sequence ID" value="NYJ73381.1"/>
    <property type="molecule type" value="Genomic_DNA"/>
</dbReference>
<protein>
    <submittedName>
        <fullName evidence="1">Uncharacterized protein</fullName>
    </submittedName>
</protein>
<evidence type="ECO:0000313" key="1">
    <source>
        <dbReference type="EMBL" id="NYJ73381.1"/>
    </source>
</evidence>
<accession>A0A853DEN6</accession>
<reference evidence="1 2" key="1">
    <citation type="submission" date="2020-07" db="EMBL/GenBank/DDBJ databases">
        <title>Sequencing the genomes of 1000 actinobacteria strains.</title>
        <authorList>
            <person name="Klenk H.-P."/>
        </authorList>
    </citation>
    <scope>NUCLEOTIDE SEQUENCE [LARGE SCALE GENOMIC DNA]</scope>
    <source>
        <strain evidence="1 2">DSM 29531</strain>
    </source>
</reference>
<sequence length="79" mass="8399">MSTSDLSPVGLIGHLTVATQGDDGPGEAVFRIRGGTEAFIARSPEPLRRGQQVVCTGEIGPRTVEVAPWGERLDSLLRL</sequence>
<dbReference type="AlphaFoldDB" id="A0A853DEN6"/>
<organism evidence="1 2">
    <name type="scientific">Allobranchiibius huperziae</name>
    <dbReference type="NCBI Taxonomy" id="1874116"/>
    <lineage>
        <taxon>Bacteria</taxon>
        <taxon>Bacillati</taxon>
        <taxon>Actinomycetota</taxon>
        <taxon>Actinomycetes</taxon>
        <taxon>Micrococcales</taxon>
        <taxon>Dermacoccaceae</taxon>
        <taxon>Allobranchiibius</taxon>
    </lineage>
</organism>
<dbReference type="Proteomes" id="UP000571817">
    <property type="component" value="Unassembled WGS sequence"/>
</dbReference>
<evidence type="ECO:0000313" key="2">
    <source>
        <dbReference type="Proteomes" id="UP000571817"/>
    </source>
</evidence>
<name>A0A853DEN6_9MICO</name>
<gene>
    <name evidence="1" type="ORF">HNR15_000344</name>
</gene>
<dbReference type="RefSeq" id="WP_179478609.1">
    <property type="nucleotide sequence ID" value="NZ_JACCFW010000001.1"/>
</dbReference>
<proteinExistence type="predicted"/>
<comment type="caution">
    <text evidence="1">The sequence shown here is derived from an EMBL/GenBank/DDBJ whole genome shotgun (WGS) entry which is preliminary data.</text>
</comment>